<feature type="compositionally biased region" description="Low complexity" evidence="3">
    <location>
        <begin position="1"/>
        <end position="29"/>
    </location>
</feature>
<feature type="region of interest" description="Disordered" evidence="3">
    <location>
        <begin position="738"/>
        <end position="824"/>
    </location>
</feature>
<organism evidence="5 6">
    <name type="scientific">Candida verbasci</name>
    <dbReference type="NCBI Taxonomy" id="1227364"/>
    <lineage>
        <taxon>Eukaryota</taxon>
        <taxon>Fungi</taxon>
        <taxon>Dikarya</taxon>
        <taxon>Ascomycota</taxon>
        <taxon>Saccharomycotina</taxon>
        <taxon>Pichiomycetes</taxon>
        <taxon>Debaryomycetaceae</taxon>
        <taxon>Candida/Lodderomyces clade</taxon>
        <taxon>Candida</taxon>
    </lineage>
</organism>
<dbReference type="SUPFAM" id="SSF57701">
    <property type="entry name" value="Zn2/Cys6 DNA-binding domain"/>
    <property type="match status" value="1"/>
</dbReference>
<dbReference type="InterPro" id="IPR001138">
    <property type="entry name" value="Zn2Cys6_DnaBD"/>
</dbReference>
<dbReference type="EMBL" id="CANTUO010000002">
    <property type="protein sequence ID" value="CAI5758116.1"/>
    <property type="molecule type" value="Genomic_DNA"/>
</dbReference>
<feature type="compositionally biased region" description="Low complexity" evidence="3">
    <location>
        <begin position="771"/>
        <end position="785"/>
    </location>
</feature>
<keyword evidence="1" id="KW-0479">Metal-binding</keyword>
<gene>
    <name evidence="5" type="ORF">CANVERA_P2629</name>
</gene>
<dbReference type="InterPro" id="IPR007219">
    <property type="entry name" value="XnlR_reg_dom"/>
</dbReference>
<name>A0A9W4TX12_9ASCO</name>
<dbReference type="GO" id="GO:0045944">
    <property type="term" value="P:positive regulation of transcription by RNA polymerase II"/>
    <property type="evidence" value="ECO:0007669"/>
    <property type="project" value="TreeGrafter"/>
</dbReference>
<proteinExistence type="predicted"/>
<dbReference type="GO" id="GO:0000981">
    <property type="term" value="F:DNA-binding transcription factor activity, RNA polymerase II-specific"/>
    <property type="evidence" value="ECO:0007669"/>
    <property type="project" value="InterPro"/>
</dbReference>
<dbReference type="Pfam" id="PF00172">
    <property type="entry name" value="Zn_clus"/>
    <property type="match status" value="1"/>
</dbReference>
<feature type="region of interest" description="Disordered" evidence="3">
    <location>
        <begin position="1"/>
        <end position="45"/>
    </location>
</feature>
<evidence type="ECO:0000313" key="6">
    <source>
        <dbReference type="Proteomes" id="UP001152885"/>
    </source>
</evidence>
<dbReference type="PANTHER" id="PTHR47655">
    <property type="entry name" value="QUINIC ACID UTILIZATION ACTIVATOR"/>
    <property type="match status" value="1"/>
</dbReference>
<sequence length="824" mass="94250">MSDSTLSSPNSSQQPLPNQSSQPIAIPPVTTSPPPNNATTTNPALKRKRVRQACDFCRSKKAKCDGISPTCSNCLNNNEKCIYTQPIKRRGLPTGYTHDLERKVLLFQSILGNIVLDKQVEKTILALLNDSSFLQNIQESQQIWKNSSVSNQVAKLVSGKSNLQNLKSSLNNQKDAKTENTVKEEIPQPMSIDSMLDNVGNFTNDPSFFLNYDIFQFVSDDIEINLRNDTTWEPVALQYHGLSSIISCFTNKAVQQYNNKLVNKYKNPFRVGSIFNISSFAVKARLTDKIQLPTEIFQFPSNTRKLVDNYFQIYHCWLPMLDRISIIRQLHNLRSLNNHHQKIDCNLIALVWAILALGESAASNGNFNVNLVTTYAENSILALENSLTSTIETIQAMILLGFFYYQLGQWDFSWILISSGSRMAIDVRLMRSAKNETTSNDLNSCSTLNNISRERTWATVYFVNTALSARMGRTPVVRASDWPIPKINIEGWEEWESWQCFHNPKIQVENGRFLSTFNESLKGVHLLNLAITSTLDPSEGMTNDDSSSSDSDLNDIRKNSNKLTMATFKKKLKDWIMNLPNHCKLENYSMDLVPPAILCLHCIRELIWCILAIRLSSISNDAKVMKSRNQQYTKSVLKIKQLFNLDNMVYFVNYPFIDYVITISLTFPEMLDFDSEFEKMKYCKEMKQIFQQAKLKSIPCRISYELFEIMNLNENNETKAQESPTIANLLNSPTIKEKNHEEEEQQQHQQQQQPAEANNTQLQPPIPPPIHLQSPSMPHYVPQQQHQHRPQPQPHLNHYQQHSSPQQPFINHSQVPSQLPRNGH</sequence>
<dbReference type="GO" id="GO:0008270">
    <property type="term" value="F:zinc ion binding"/>
    <property type="evidence" value="ECO:0007669"/>
    <property type="project" value="InterPro"/>
</dbReference>
<dbReference type="InterPro" id="IPR036864">
    <property type="entry name" value="Zn2-C6_fun-type_DNA-bd_sf"/>
</dbReference>
<dbReference type="InterPro" id="IPR052783">
    <property type="entry name" value="Metabolic/Drug-Res_Regulator"/>
</dbReference>
<dbReference type="GO" id="GO:0003677">
    <property type="term" value="F:DNA binding"/>
    <property type="evidence" value="ECO:0007669"/>
    <property type="project" value="InterPro"/>
</dbReference>
<dbReference type="Pfam" id="PF04082">
    <property type="entry name" value="Fungal_trans"/>
    <property type="match status" value="1"/>
</dbReference>
<dbReference type="OrthoDB" id="2534600at2759"/>
<dbReference type="PANTHER" id="PTHR47655:SF2">
    <property type="entry name" value="QUINIC ACID UTILIZATION ACTIVATOR"/>
    <property type="match status" value="1"/>
</dbReference>
<protein>
    <recommendedName>
        <fullName evidence="4">Zn(2)-C6 fungal-type domain-containing protein</fullName>
    </recommendedName>
</protein>
<evidence type="ECO:0000256" key="1">
    <source>
        <dbReference type="ARBA" id="ARBA00022723"/>
    </source>
</evidence>
<comment type="caution">
    <text evidence="5">The sequence shown here is derived from an EMBL/GenBank/DDBJ whole genome shotgun (WGS) entry which is preliminary data.</text>
</comment>
<reference evidence="5" key="1">
    <citation type="submission" date="2022-12" db="EMBL/GenBank/DDBJ databases">
        <authorList>
            <person name="Brejova B."/>
        </authorList>
    </citation>
    <scope>NUCLEOTIDE SEQUENCE</scope>
</reference>
<dbReference type="CDD" id="cd00067">
    <property type="entry name" value="GAL4"/>
    <property type="match status" value="1"/>
</dbReference>
<feature type="domain" description="Zn(2)-C6 fungal-type" evidence="4">
    <location>
        <begin position="53"/>
        <end position="83"/>
    </location>
</feature>
<dbReference type="SMART" id="SM00906">
    <property type="entry name" value="Fungal_trans"/>
    <property type="match status" value="1"/>
</dbReference>
<dbReference type="Proteomes" id="UP001152885">
    <property type="component" value="Unassembled WGS sequence"/>
</dbReference>
<dbReference type="SMART" id="SM00066">
    <property type="entry name" value="GAL4"/>
    <property type="match status" value="1"/>
</dbReference>
<evidence type="ECO:0000256" key="2">
    <source>
        <dbReference type="ARBA" id="ARBA00023242"/>
    </source>
</evidence>
<dbReference type="Gene3D" id="4.10.240.10">
    <property type="entry name" value="Zn(2)-C6 fungal-type DNA-binding domain"/>
    <property type="match status" value="1"/>
</dbReference>
<keyword evidence="6" id="KW-1185">Reference proteome</keyword>
<dbReference type="PROSITE" id="PS50048">
    <property type="entry name" value="ZN2_CY6_FUNGAL_2"/>
    <property type="match status" value="1"/>
</dbReference>
<dbReference type="PROSITE" id="PS00463">
    <property type="entry name" value="ZN2_CY6_FUNGAL_1"/>
    <property type="match status" value="1"/>
</dbReference>
<dbReference type="GO" id="GO:0006351">
    <property type="term" value="P:DNA-templated transcription"/>
    <property type="evidence" value="ECO:0007669"/>
    <property type="project" value="InterPro"/>
</dbReference>
<feature type="compositionally biased region" description="Polar residues" evidence="3">
    <location>
        <begin position="799"/>
        <end position="824"/>
    </location>
</feature>
<evidence type="ECO:0000259" key="4">
    <source>
        <dbReference type="PROSITE" id="PS50048"/>
    </source>
</evidence>
<evidence type="ECO:0000313" key="5">
    <source>
        <dbReference type="EMBL" id="CAI5758116.1"/>
    </source>
</evidence>
<dbReference type="CDD" id="cd12148">
    <property type="entry name" value="fungal_TF_MHR"/>
    <property type="match status" value="1"/>
</dbReference>
<dbReference type="AlphaFoldDB" id="A0A9W4TX12"/>
<evidence type="ECO:0000256" key="3">
    <source>
        <dbReference type="SAM" id="MobiDB-lite"/>
    </source>
</evidence>
<accession>A0A9W4TX12</accession>
<keyword evidence="2" id="KW-0539">Nucleus</keyword>